<dbReference type="GO" id="GO:0016614">
    <property type="term" value="F:oxidoreductase activity, acting on CH-OH group of donors"/>
    <property type="evidence" value="ECO:0007669"/>
    <property type="project" value="InterPro"/>
</dbReference>
<dbReference type="InterPro" id="IPR007867">
    <property type="entry name" value="GMC_OxRtase_C"/>
</dbReference>
<dbReference type="RefSeq" id="WP_085232152.1">
    <property type="nucleotide sequence ID" value="NZ_AP022613.1"/>
</dbReference>
<feature type="binding site" evidence="5">
    <location>
        <begin position="42"/>
        <end position="43"/>
    </location>
    <ligand>
        <name>FAD</name>
        <dbReference type="ChEBI" id="CHEBI:57692"/>
    </ligand>
</feature>
<dbReference type="SUPFAM" id="SSF51905">
    <property type="entry name" value="FAD/NAD(P)-binding domain"/>
    <property type="match status" value="1"/>
</dbReference>
<dbReference type="EMBL" id="AP022613">
    <property type="protein sequence ID" value="BBZ39411.1"/>
    <property type="molecule type" value="Genomic_DNA"/>
</dbReference>
<evidence type="ECO:0000256" key="1">
    <source>
        <dbReference type="ARBA" id="ARBA00001974"/>
    </source>
</evidence>
<reference evidence="7 8" key="1">
    <citation type="journal article" date="2019" name="Emerg. Microbes Infect.">
        <title>Comprehensive subspecies identification of 175 nontuberculous mycobacteria species based on 7547 genomic profiles.</title>
        <authorList>
            <person name="Matsumoto Y."/>
            <person name="Kinjo T."/>
            <person name="Motooka D."/>
            <person name="Nabeya D."/>
            <person name="Jung N."/>
            <person name="Uechi K."/>
            <person name="Horii T."/>
            <person name="Iida T."/>
            <person name="Fujita J."/>
            <person name="Nakamura S."/>
        </authorList>
    </citation>
    <scope>NUCLEOTIDE SEQUENCE [LARGE SCALE GENOMIC DNA]</scope>
    <source>
        <strain evidence="7 8">JCM 14738</strain>
    </source>
</reference>
<keyword evidence="3 6" id="KW-0285">Flavoprotein</keyword>
<evidence type="ECO:0000256" key="2">
    <source>
        <dbReference type="ARBA" id="ARBA00010790"/>
    </source>
</evidence>
<dbReference type="STRING" id="44010.AWC00_08025"/>
<evidence type="ECO:0000256" key="4">
    <source>
        <dbReference type="ARBA" id="ARBA00022827"/>
    </source>
</evidence>
<dbReference type="GO" id="GO:0050660">
    <property type="term" value="F:flavin adenine dinucleotide binding"/>
    <property type="evidence" value="ECO:0007669"/>
    <property type="project" value="InterPro"/>
</dbReference>
<evidence type="ECO:0000256" key="6">
    <source>
        <dbReference type="RuleBase" id="RU003968"/>
    </source>
</evidence>
<comment type="cofactor">
    <cofactor evidence="1 5">
        <name>FAD</name>
        <dbReference type="ChEBI" id="CHEBI:57692"/>
    </cofactor>
</comment>
<organism evidence="7 8">
    <name type="scientific">Mycobacterium conspicuum</name>
    <dbReference type="NCBI Taxonomy" id="44010"/>
    <lineage>
        <taxon>Bacteria</taxon>
        <taxon>Bacillati</taxon>
        <taxon>Actinomycetota</taxon>
        <taxon>Actinomycetes</taxon>
        <taxon>Mycobacteriales</taxon>
        <taxon>Mycobacteriaceae</taxon>
        <taxon>Mycobacterium</taxon>
    </lineage>
</organism>
<dbReference type="AlphaFoldDB" id="A0A1X1THR4"/>
<dbReference type="OrthoDB" id="9785276at2"/>
<gene>
    <name evidence="7" type="ORF">MCNS_24740</name>
</gene>
<comment type="similarity">
    <text evidence="2 6">Belongs to the GMC oxidoreductase family.</text>
</comment>
<accession>A0A1X1THR4</accession>
<name>A0A1X1THR4_9MYCO</name>
<dbReference type="PIRSF" id="PIRSF000137">
    <property type="entry name" value="Alcohol_oxidase"/>
    <property type="match status" value="1"/>
</dbReference>
<protein>
    <submittedName>
        <fullName evidence="7">Choline dehydrogenase</fullName>
    </submittedName>
</protein>
<dbReference type="InterPro" id="IPR036188">
    <property type="entry name" value="FAD/NAD-bd_sf"/>
</dbReference>
<feature type="binding site" evidence="5">
    <location>
        <position position="474"/>
    </location>
    <ligand>
        <name>substrate</name>
    </ligand>
</feature>
<dbReference type="PROSITE" id="PS00623">
    <property type="entry name" value="GMC_OXRED_1"/>
    <property type="match status" value="1"/>
</dbReference>
<feature type="binding site" evidence="5">
    <location>
        <begin position="475"/>
        <end position="476"/>
    </location>
    <ligand>
        <name>FAD</name>
        <dbReference type="ChEBI" id="CHEBI:57692"/>
    </ligand>
</feature>
<evidence type="ECO:0000256" key="5">
    <source>
        <dbReference type="PIRSR" id="PIRSR000137-2"/>
    </source>
</evidence>
<dbReference type="Pfam" id="PF00732">
    <property type="entry name" value="GMC_oxred_N"/>
    <property type="match status" value="1"/>
</dbReference>
<dbReference type="PANTHER" id="PTHR11552">
    <property type="entry name" value="GLUCOSE-METHANOL-CHOLINE GMC OXIDOREDUCTASE"/>
    <property type="match status" value="1"/>
</dbReference>
<evidence type="ECO:0000313" key="7">
    <source>
        <dbReference type="EMBL" id="BBZ39411.1"/>
    </source>
</evidence>
<dbReference type="InterPro" id="IPR012132">
    <property type="entry name" value="GMC_OxRdtase"/>
</dbReference>
<dbReference type="SUPFAM" id="SSF54373">
    <property type="entry name" value="FAD-linked reductases, C-terminal domain"/>
    <property type="match status" value="1"/>
</dbReference>
<dbReference type="PROSITE" id="PS00624">
    <property type="entry name" value="GMC_OXRED_2"/>
    <property type="match status" value="1"/>
</dbReference>
<dbReference type="Pfam" id="PF05199">
    <property type="entry name" value="GMC_oxred_C"/>
    <property type="match status" value="1"/>
</dbReference>
<evidence type="ECO:0000256" key="3">
    <source>
        <dbReference type="ARBA" id="ARBA00022630"/>
    </source>
</evidence>
<proteinExistence type="inferred from homology"/>
<dbReference type="PANTHER" id="PTHR11552:SF147">
    <property type="entry name" value="CHOLINE DEHYDROGENASE, MITOCHONDRIAL"/>
    <property type="match status" value="1"/>
</dbReference>
<keyword evidence="8" id="KW-1185">Reference proteome</keyword>
<dbReference type="Proteomes" id="UP000467385">
    <property type="component" value="Chromosome"/>
</dbReference>
<dbReference type="Gene3D" id="3.30.410.40">
    <property type="match status" value="1"/>
</dbReference>
<dbReference type="Gene3D" id="3.50.50.60">
    <property type="entry name" value="FAD/NAD(P)-binding domain"/>
    <property type="match status" value="1"/>
</dbReference>
<dbReference type="InterPro" id="IPR000172">
    <property type="entry name" value="GMC_OxRdtase_N"/>
</dbReference>
<sequence>MTASEHDNSSADFAALARANQERLAAEWNTRDYDFIVCGAGTSGSVLARRLAENPSVRVLLLEAGGPDDDPAIRIPDLWPTNLGSERDWAFQSEPNPCVNGRALTFSMGKALGGGSAINVMLWARGHKADWDFVASEAGDPAWGYESVLDIYRAVENWHGKPDPRYRGTAGPVFVAPAPDPHPLAHAVVEAAGSLAVPTFENANGRLMEATAGASISDLRVRDGTRESVFRSYVYPYLDRPNLTVLTGAVVRRVVFDGPVATGVEVAYGAAVHRVAAQAEVILSMGAVNTPRVLMVSGVGNEPDLVRVGIPVVAHLPGVGANFQDHVGVDCVWRFRDVPPPNARSEAVVYWQHETGACSPELFAYLGTFPHASSENAARFGLPDDSWVLFGGVSHPQSRGRVRLTGADPTDPVRIEANTLCENADVQGAVACVEFLREVGNSASVRPFVKVEVMPGALAGAELQHYVRDAALSYWHGVGTARIGRDSMAVVDSGLKVYGIDHLRIADASVLPRLPTSNTMASCVAIGERAAALIAAEQGLSASLTSAENEN</sequence>
<evidence type="ECO:0000313" key="8">
    <source>
        <dbReference type="Proteomes" id="UP000467385"/>
    </source>
</evidence>
<keyword evidence="4 5" id="KW-0274">FAD</keyword>
<feature type="binding site" evidence="5">
    <location>
        <position position="251"/>
    </location>
    <ligand>
        <name>FAD</name>
        <dbReference type="ChEBI" id="CHEBI:57692"/>
    </ligand>
</feature>